<feature type="active site" description="N6-AMP-lysine intermediate" evidence="12">
    <location>
        <position position="112"/>
    </location>
</feature>
<dbReference type="InterPro" id="IPR013839">
    <property type="entry name" value="DNAligase_adenylation"/>
</dbReference>
<dbReference type="Pfam" id="PF14520">
    <property type="entry name" value="HHH_5"/>
    <property type="match status" value="1"/>
</dbReference>
<proteinExistence type="inferred from homology"/>
<dbReference type="NCBIfam" id="TIGR00575">
    <property type="entry name" value="dnlj"/>
    <property type="match status" value="1"/>
</dbReference>
<feature type="domain" description="BRCT" evidence="13">
    <location>
        <begin position="585"/>
        <end position="665"/>
    </location>
</feature>
<dbReference type="Pfam" id="PF00533">
    <property type="entry name" value="BRCT"/>
    <property type="match status" value="1"/>
</dbReference>
<dbReference type="PROSITE" id="PS01055">
    <property type="entry name" value="DNA_LIGASE_N1"/>
    <property type="match status" value="1"/>
</dbReference>
<dbReference type="SUPFAM" id="SSF52113">
    <property type="entry name" value="BRCT domain"/>
    <property type="match status" value="1"/>
</dbReference>
<evidence type="ECO:0000256" key="8">
    <source>
        <dbReference type="ARBA" id="ARBA00023027"/>
    </source>
</evidence>
<keyword evidence="8 12" id="KW-0520">NAD</keyword>
<dbReference type="Pfam" id="PF01653">
    <property type="entry name" value="DNA_ligase_aden"/>
    <property type="match status" value="1"/>
</dbReference>
<dbReference type="Pfam" id="PF03120">
    <property type="entry name" value="OB_DNA_ligase"/>
    <property type="match status" value="1"/>
</dbReference>
<feature type="binding site" evidence="12">
    <location>
        <begin position="80"/>
        <end position="81"/>
    </location>
    <ligand>
        <name>NAD(+)</name>
        <dbReference type="ChEBI" id="CHEBI:57540"/>
    </ligand>
</feature>
<keyword evidence="15" id="KW-1185">Reference proteome</keyword>
<dbReference type="InterPro" id="IPR004149">
    <property type="entry name" value="Znf_DNAligase_C4"/>
</dbReference>
<evidence type="ECO:0000256" key="12">
    <source>
        <dbReference type="HAMAP-Rule" id="MF_01588"/>
    </source>
</evidence>
<comment type="cofactor">
    <cofactor evidence="12">
        <name>Mg(2+)</name>
        <dbReference type="ChEBI" id="CHEBI:18420"/>
    </cofactor>
    <cofactor evidence="12">
        <name>Mn(2+)</name>
        <dbReference type="ChEBI" id="CHEBI:29035"/>
    </cofactor>
</comment>
<dbReference type="SUPFAM" id="SSF50249">
    <property type="entry name" value="Nucleic acid-binding proteins"/>
    <property type="match status" value="1"/>
</dbReference>
<dbReference type="InterPro" id="IPR003583">
    <property type="entry name" value="Hlx-hairpin-Hlx_DNA-bd_motif"/>
</dbReference>
<feature type="binding site" evidence="12">
    <location>
        <position position="306"/>
    </location>
    <ligand>
        <name>NAD(+)</name>
        <dbReference type="ChEBI" id="CHEBI:57540"/>
    </ligand>
</feature>
<dbReference type="Gene3D" id="2.40.50.140">
    <property type="entry name" value="Nucleic acid-binding proteins"/>
    <property type="match status" value="1"/>
</dbReference>
<evidence type="ECO:0000313" key="15">
    <source>
        <dbReference type="Proteomes" id="UP001230807"/>
    </source>
</evidence>
<feature type="binding site" evidence="12">
    <location>
        <position position="133"/>
    </location>
    <ligand>
        <name>NAD(+)</name>
        <dbReference type="ChEBI" id="CHEBI:57540"/>
    </ligand>
</feature>
<dbReference type="InterPro" id="IPR018239">
    <property type="entry name" value="DNA_ligase_AS"/>
</dbReference>
<comment type="catalytic activity">
    <reaction evidence="11 12">
        <text>NAD(+) + (deoxyribonucleotide)n-3'-hydroxyl + 5'-phospho-(deoxyribonucleotide)m = (deoxyribonucleotide)n+m + AMP + beta-nicotinamide D-nucleotide.</text>
        <dbReference type="EC" id="6.5.1.2"/>
    </reaction>
</comment>
<dbReference type="Pfam" id="PF12826">
    <property type="entry name" value="HHH_2"/>
    <property type="match status" value="1"/>
</dbReference>
<feature type="binding site" evidence="12">
    <location>
        <position position="403"/>
    </location>
    <ligand>
        <name>Zn(2+)</name>
        <dbReference type="ChEBI" id="CHEBI:29105"/>
    </ligand>
</feature>
<dbReference type="SUPFAM" id="SSF47781">
    <property type="entry name" value="RuvA domain 2-like"/>
    <property type="match status" value="1"/>
</dbReference>
<dbReference type="SMART" id="SM00278">
    <property type="entry name" value="HhH1"/>
    <property type="match status" value="3"/>
</dbReference>
<feature type="binding site" evidence="12">
    <location>
        <position position="423"/>
    </location>
    <ligand>
        <name>Zn(2+)</name>
        <dbReference type="ChEBI" id="CHEBI:29105"/>
    </ligand>
</feature>
<accession>A0ABT7MQZ2</accession>
<comment type="similarity">
    <text evidence="12">Belongs to the NAD-dependent DNA ligase family. LigA subfamily.</text>
</comment>
<keyword evidence="3 12" id="KW-0235">DNA replication</keyword>
<evidence type="ECO:0000256" key="3">
    <source>
        <dbReference type="ARBA" id="ARBA00022705"/>
    </source>
</evidence>
<dbReference type="GO" id="GO:0003911">
    <property type="term" value="F:DNA ligase (NAD+) activity"/>
    <property type="evidence" value="ECO:0007669"/>
    <property type="project" value="UniProtKB-EC"/>
</dbReference>
<dbReference type="InterPro" id="IPR036420">
    <property type="entry name" value="BRCT_dom_sf"/>
</dbReference>
<evidence type="ECO:0000256" key="4">
    <source>
        <dbReference type="ARBA" id="ARBA00022723"/>
    </source>
</evidence>
<keyword evidence="4 12" id="KW-0479">Metal-binding</keyword>
<gene>
    <name evidence="12 14" type="primary">ligA</name>
    <name evidence="14" type="ORF">QR695_11355</name>
</gene>
<dbReference type="InterPro" id="IPR001357">
    <property type="entry name" value="BRCT_dom"/>
</dbReference>
<dbReference type="Gene3D" id="6.20.10.30">
    <property type="match status" value="1"/>
</dbReference>
<dbReference type="PIRSF" id="PIRSF001604">
    <property type="entry name" value="LigA"/>
    <property type="match status" value="1"/>
</dbReference>
<name>A0ABT7MQZ2_9BACL</name>
<dbReference type="InterPro" id="IPR001679">
    <property type="entry name" value="DNA_ligase"/>
</dbReference>
<feature type="binding site" evidence="12">
    <location>
        <begin position="31"/>
        <end position="35"/>
    </location>
    <ligand>
        <name>NAD(+)</name>
        <dbReference type="ChEBI" id="CHEBI:57540"/>
    </ligand>
</feature>
<dbReference type="Proteomes" id="UP001230807">
    <property type="component" value="Unassembled WGS sequence"/>
</dbReference>
<evidence type="ECO:0000256" key="1">
    <source>
        <dbReference type="ARBA" id="ARBA00004067"/>
    </source>
</evidence>
<dbReference type="InterPro" id="IPR010994">
    <property type="entry name" value="RuvA_2-like"/>
</dbReference>
<dbReference type="PROSITE" id="PS50172">
    <property type="entry name" value="BRCT"/>
    <property type="match status" value="1"/>
</dbReference>
<dbReference type="InterPro" id="IPR004150">
    <property type="entry name" value="NAD_DNA_ligase_OB"/>
</dbReference>
<evidence type="ECO:0000256" key="2">
    <source>
        <dbReference type="ARBA" id="ARBA00022598"/>
    </source>
</evidence>
<evidence type="ECO:0000256" key="6">
    <source>
        <dbReference type="ARBA" id="ARBA00022833"/>
    </source>
</evidence>
<dbReference type="Pfam" id="PF03119">
    <property type="entry name" value="DNA_ligase_ZBD"/>
    <property type="match status" value="1"/>
</dbReference>
<dbReference type="Gene3D" id="1.10.150.20">
    <property type="entry name" value="5' to 3' exonuclease, C-terminal subdomain"/>
    <property type="match status" value="2"/>
</dbReference>
<evidence type="ECO:0000256" key="5">
    <source>
        <dbReference type="ARBA" id="ARBA00022763"/>
    </source>
</evidence>
<dbReference type="EC" id="6.5.1.2" evidence="12"/>
<dbReference type="Gene3D" id="3.40.50.10190">
    <property type="entry name" value="BRCT domain"/>
    <property type="match status" value="1"/>
</dbReference>
<keyword evidence="10 12" id="KW-0464">Manganese</keyword>
<evidence type="ECO:0000256" key="9">
    <source>
        <dbReference type="ARBA" id="ARBA00023204"/>
    </source>
</evidence>
<dbReference type="PANTHER" id="PTHR23389">
    <property type="entry name" value="CHROMOSOME TRANSMISSION FIDELITY FACTOR 18"/>
    <property type="match status" value="1"/>
</dbReference>
<sequence length="665" mass="73357">MEMAERVEAIRQKLNQYGYEYYVLDRPSVPDAEYDRLMNELIEIETDYPELRSPDSPTQRVGGVPLDAFVKVTHDTPMLSLGNVFSKEELVEWVERIEKDLGYSPLFVAELKFDGLAVSLKYEEGRLVRGATRGDGTTGEDITQNLKTIRSIPLRLNEDVTFEVRGEAYMPKRSFEHLNDERERLGEPLFANPRNAAAGSLRQLDSKIAASRNLAFFAYGLVSTDDLVASHDESLEYLRRLGIAVSQEYTTCHTADELWDYIETYVTKRSELPYEIDGIVIKVAAYEEQEQLGFTAKSPRWAVAYKFPAEEVVTTIEDVDFSVGRTGKVTPRARFAPVSVAGSTVTYATLHNEDFIVEKDLHIGDRVVIKKAGDVIPAVVSALVSERTGEEKEIVFPSHCPACESELVRLEGEADHRCVNPECPAQLLEGLIHFVSRPAMNIDGLGEKVITQLHASDLVHNVADLYRLDRDALLALDRMGETSVTNLLAAIEQSKQNSLERVLFALGIRLVGQKAAALIAERFETMEAVMEASVDELTSIDGIGTKMAESIVLYFEKPEARDLVRDLGAAGVNLTFKGAKRPVADADAPLAGKTVVLTGKLHEMTRGEAGKQLELLGASVTGSVSKNTDLLIAGEKAGSKLTKAESLGIEVWDEAALLAFLADRS</sequence>
<dbReference type="Gene3D" id="3.30.470.30">
    <property type="entry name" value="DNA ligase/mRNA capping enzyme"/>
    <property type="match status" value="1"/>
</dbReference>
<protein>
    <recommendedName>
        <fullName evidence="12">DNA ligase</fullName>
        <ecNumber evidence="12">6.5.1.2</ecNumber>
    </recommendedName>
    <alternativeName>
        <fullName evidence="12">Polydeoxyribonucleotide synthase [NAD(+)]</fullName>
    </alternativeName>
</protein>
<dbReference type="EMBL" id="JASWER010000009">
    <property type="protein sequence ID" value="MDL5377602.1"/>
    <property type="molecule type" value="Genomic_DNA"/>
</dbReference>
<dbReference type="InterPro" id="IPR041663">
    <property type="entry name" value="DisA/LigA_HHH"/>
</dbReference>
<feature type="binding site" evidence="12">
    <location>
        <position position="167"/>
    </location>
    <ligand>
        <name>NAD(+)</name>
        <dbReference type="ChEBI" id="CHEBI:57540"/>
    </ligand>
</feature>
<dbReference type="NCBIfam" id="NF005932">
    <property type="entry name" value="PRK07956.1"/>
    <property type="match status" value="1"/>
</dbReference>
<dbReference type="CDD" id="cd00114">
    <property type="entry name" value="LIGANc"/>
    <property type="match status" value="1"/>
</dbReference>
<dbReference type="Gene3D" id="1.10.287.610">
    <property type="entry name" value="Helix hairpin bin"/>
    <property type="match status" value="1"/>
</dbReference>
<dbReference type="InterPro" id="IPR013840">
    <property type="entry name" value="DNAligase_N"/>
</dbReference>
<keyword evidence="7 12" id="KW-0460">Magnesium</keyword>
<evidence type="ECO:0000259" key="13">
    <source>
        <dbReference type="PROSITE" id="PS50172"/>
    </source>
</evidence>
<organism evidence="14 15">
    <name type="scientific">Exiguobacterium mexicanum</name>
    <dbReference type="NCBI Taxonomy" id="340146"/>
    <lineage>
        <taxon>Bacteria</taxon>
        <taxon>Bacillati</taxon>
        <taxon>Bacillota</taxon>
        <taxon>Bacilli</taxon>
        <taxon>Bacillales</taxon>
        <taxon>Bacillales Family XII. Incertae Sedis</taxon>
        <taxon>Exiguobacterium</taxon>
    </lineage>
</organism>
<evidence type="ECO:0000256" key="11">
    <source>
        <dbReference type="ARBA" id="ARBA00034005"/>
    </source>
</evidence>
<dbReference type="HAMAP" id="MF_01588">
    <property type="entry name" value="DNA_ligase_A"/>
    <property type="match status" value="1"/>
</dbReference>
<feature type="binding site" evidence="12">
    <location>
        <position position="282"/>
    </location>
    <ligand>
        <name>NAD(+)</name>
        <dbReference type="ChEBI" id="CHEBI:57540"/>
    </ligand>
</feature>
<dbReference type="RefSeq" id="WP_214719794.1">
    <property type="nucleotide sequence ID" value="NZ_CP183077.1"/>
</dbReference>
<comment type="function">
    <text evidence="1 12">DNA ligase that catalyzes the formation of phosphodiester linkages between 5'-phosphoryl and 3'-hydroxyl groups in double-stranded DNA using NAD as a coenzyme and as the energy source for the reaction. It is essential for DNA replication and repair of damaged DNA.</text>
</comment>
<keyword evidence="6 12" id="KW-0862">Zinc</keyword>
<dbReference type="InterPro" id="IPR012340">
    <property type="entry name" value="NA-bd_OB-fold"/>
</dbReference>
<keyword evidence="9 12" id="KW-0234">DNA repair</keyword>
<evidence type="ECO:0000313" key="14">
    <source>
        <dbReference type="EMBL" id="MDL5377602.1"/>
    </source>
</evidence>
<feature type="binding site" evidence="12">
    <location>
        <position position="418"/>
    </location>
    <ligand>
        <name>Zn(2+)</name>
        <dbReference type="ChEBI" id="CHEBI:29105"/>
    </ligand>
</feature>
<dbReference type="SUPFAM" id="SSF56091">
    <property type="entry name" value="DNA ligase/mRNA capping enzyme, catalytic domain"/>
    <property type="match status" value="1"/>
</dbReference>
<evidence type="ECO:0000256" key="10">
    <source>
        <dbReference type="ARBA" id="ARBA00023211"/>
    </source>
</evidence>
<keyword evidence="2 12" id="KW-0436">Ligase</keyword>
<dbReference type="SMART" id="SM00532">
    <property type="entry name" value="LIGANc"/>
    <property type="match status" value="1"/>
</dbReference>
<dbReference type="PANTHER" id="PTHR23389:SF9">
    <property type="entry name" value="DNA LIGASE"/>
    <property type="match status" value="1"/>
</dbReference>
<evidence type="ECO:0000256" key="7">
    <source>
        <dbReference type="ARBA" id="ARBA00022842"/>
    </source>
</evidence>
<reference evidence="14 15" key="1">
    <citation type="submission" date="2023-06" db="EMBL/GenBank/DDBJ databases">
        <title>Influencing factors and mechanism of Cr(VI) reduction by facultative anaerobic Exiguobacterium sp. PY14.</title>
        <authorList>
            <person name="Zou L."/>
        </authorList>
    </citation>
    <scope>NUCLEOTIDE SEQUENCE [LARGE SCALE GENOMIC DNA]</scope>
    <source>
        <strain evidence="14 15">PY14</strain>
    </source>
</reference>
<dbReference type="CDD" id="cd17748">
    <property type="entry name" value="BRCT_DNA_ligase_like"/>
    <property type="match status" value="1"/>
</dbReference>
<feature type="binding site" evidence="12">
    <location>
        <position position="110"/>
    </location>
    <ligand>
        <name>NAD(+)</name>
        <dbReference type="ChEBI" id="CHEBI:57540"/>
    </ligand>
</feature>
<dbReference type="SMART" id="SM00292">
    <property type="entry name" value="BRCT"/>
    <property type="match status" value="1"/>
</dbReference>
<keyword evidence="5 12" id="KW-0227">DNA damage</keyword>
<feature type="binding site" evidence="12">
    <location>
        <position position="400"/>
    </location>
    <ligand>
        <name>Zn(2+)</name>
        <dbReference type="ChEBI" id="CHEBI:29105"/>
    </ligand>
</feature>
<comment type="caution">
    <text evidence="14">The sequence shown here is derived from an EMBL/GenBank/DDBJ whole genome shotgun (WGS) entry which is preliminary data.</text>
</comment>